<gene>
    <name evidence="2" type="ORF">BDFB_007227</name>
</gene>
<dbReference type="Pfam" id="PF00651">
    <property type="entry name" value="BTB"/>
    <property type="match status" value="1"/>
</dbReference>
<comment type="caution">
    <text evidence="2">The sequence shown here is derived from an EMBL/GenBank/DDBJ whole genome shotgun (WGS) entry which is preliminary data.</text>
</comment>
<dbReference type="Gene3D" id="3.30.710.10">
    <property type="entry name" value="Potassium Channel Kv1.1, Chain A"/>
    <property type="match status" value="1"/>
</dbReference>
<sequence>MNAGLYVNGVEVQRFDYEDELNRQFVDFEIKCANDTSVHAHKIILSSRAEYFKALFRTHPQMNNIVFGDANIELMERVMRMIYGEIIHVPQLHLEPFNALCTNMRVNHWVKYEPLVLGTGSGDSSMQTSQSTTPTEVYCEVLKQHL</sequence>
<name>A0A482VSL2_ASBVE</name>
<evidence type="ECO:0000259" key="1">
    <source>
        <dbReference type="PROSITE" id="PS50097"/>
    </source>
</evidence>
<dbReference type="PROSITE" id="PS50097">
    <property type="entry name" value="BTB"/>
    <property type="match status" value="1"/>
</dbReference>
<protein>
    <recommendedName>
        <fullName evidence="1">BTB domain-containing protein</fullName>
    </recommendedName>
</protein>
<evidence type="ECO:0000313" key="3">
    <source>
        <dbReference type="Proteomes" id="UP000292052"/>
    </source>
</evidence>
<dbReference type="SUPFAM" id="SSF54695">
    <property type="entry name" value="POZ domain"/>
    <property type="match status" value="1"/>
</dbReference>
<dbReference type="SMART" id="SM00225">
    <property type="entry name" value="BTB"/>
    <property type="match status" value="1"/>
</dbReference>
<proteinExistence type="predicted"/>
<dbReference type="InterPro" id="IPR000210">
    <property type="entry name" value="BTB/POZ_dom"/>
</dbReference>
<keyword evidence="3" id="KW-1185">Reference proteome</keyword>
<dbReference type="AlphaFoldDB" id="A0A482VSL2"/>
<accession>A0A482VSL2</accession>
<organism evidence="2 3">
    <name type="scientific">Asbolus verrucosus</name>
    <name type="common">Desert ironclad beetle</name>
    <dbReference type="NCBI Taxonomy" id="1661398"/>
    <lineage>
        <taxon>Eukaryota</taxon>
        <taxon>Metazoa</taxon>
        <taxon>Ecdysozoa</taxon>
        <taxon>Arthropoda</taxon>
        <taxon>Hexapoda</taxon>
        <taxon>Insecta</taxon>
        <taxon>Pterygota</taxon>
        <taxon>Neoptera</taxon>
        <taxon>Endopterygota</taxon>
        <taxon>Coleoptera</taxon>
        <taxon>Polyphaga</taxon>
        <taxon>Cucujiformia</taxon>
        <taxon>Tenebrionidae</taxon>
        <taxon>Pimeliinae</taxon>
        <taxon>Asbolus</taxon>
    </lineage>
</organism>
<dbReference type="InterPro" id="IPR011333">
    <property type="entry name" value="SKP1/BTB/POZ_sf"/>
</dbReference>
<reference evidence="2 3" key="1">
    <citation type="submission" date="2017-03" db="EMBL/GenBank/DDBJ databases">
        <title>Genome of the blue death feigning beetle - Asbolus verrucosus.</title>
        <authorList>
            <person name="Rider S.D."/>
        </authorList>
    </citation>
    <scope>NUCLEOTIDE SEQUENCE [LARGE SCALE GENOMIC DNA]</scope>
    <source>
        <strain evidence="2">Butters</strain>
        <tissue evidence="2">Head and leg muscle</tissue>
    </source>
</reference>
<dbReference type="OrthoDB" id="6359816at2759"/>
<dbReference type="Proteomes" id="UP000292052">
    <property type="component" value="Unassembled WGS sequence"/>
</dbReference>
<evidence type="ECO:0000313" key="2">
    <source>
        <dbReference type="EMBL" id="RZC35855.1"/>
    </source>
</evidence>
<dbReference type="EMBL" id="QDEB01067256">
    <property type="protein sequence ID" value="RZC35855.1"/>
    <property type="molecule type" value="Genomic_DNA"/>
</dbReference>
<feature type="domain" description="BTB" evidence="1">
    <location>
        <begin position="26"/>
        <end position="91"/>
    </location>
</feature>
<dbReference type="CDD" id="cd18186">
    <property type="entry name" value="BTB_POZ_ZBTB_KLHL-like"/>
    <property type="match status" value="1"/>
</dbReference>